<dbReference type="Proteomes" id="UP001182556">
    <property type="component" value="Unassembled WGS sequence"/>
</dbReference>
<organism evidence="2 3">
    <name type="scientific">Papiliotrema laurentii</name>
    <name type="common">Cryptococcus laurentii</name>
    <dbReference type="NCBI Taxonomy" id="5418"/>
    <lineage>
        <taxon>Eukaryota</taxon>
        <taxon>Fungi</taxon>
        <taxon>Dikarya</taxon>
        <taxon>Basidiomycota</taxon>
        <taxon>Agaricomycotina</taxon>
        <taxon>Tremellomycetes</taxon>
        <taxon>Tremellales</taxon>
        <taxon>Rhynchogastremaceae</taxon>
        <taxon>Papiliotrema</taxon>
    </lineage>
</organism>
<name>A0AAD9CY67_PAPLA</name>
<dbReference type="AlphaFoldDB" id="A0AAD9CY67"/>
<sequence length="188" mass="20580">MGGTSDASEGSNVSRASPGTRLYPYVPLSHSSQPLRPSLPDFGFRRPPPRDFERMSWGPPHAFPPREHPSSWNSTSSLRPPPSASFNYPPPSSQHSRPPSSAYLSVSVASSPAMSRGTIAFPSSPVQTNLSDPPPSGWGRGSHTPNPMFHSNNTRLEHGKDLGNSQSTPTQRQWRGKGRFQEYQQFAD</sequence>
<evidence type="ECO:0000256" key="1">
    <source>
        <dbReference type="SAM" id="MobiDB-lite"/>
    </source>
</evidence>
<evidence type="ECO:0000313" key="3">
    <source>
        <dbReference type="Proteomes" id="UP001182556"/>
    </source>
</evidence>
<keyword evidence="3" id="KW-1185">Reference proteome</keyword>
<feature type="compositionally biased region" description="Pro residues" evidence="1">
    <location>
        <begin position="79"/>
        <end position="92"/>
    </location>
</feature>
<accession>A0AAD9CY67</accession>
<feature type="region of interest" description="Disordered" evidence="1">
    <location>
        <begin position="1"/>
        <end position="188"/>
    </location>
</feature>
<gene>
    <name evidence="2" type="ORF">DB88DRAFT_496200</name>
</gene>
<feature type="compositionally biased region" description="Polar residues" evidence="1">
    <location>
        <begin position="143"/>
        <end position="154"/>
    </location>
</feature>
<feature type="compositionally biased region" description="Low complexity" evidence="1">
    <location>
        <begin position="93"/>
        <end position="113"/>
    </location>
</feature>
<evidence type="ECO:0000313" key="2">
    <source>
        <dbReference type="EMBL" id="KAK1922763.1"/>
    </source>
</evidence>
<protein>
    <submittedName>
        <fullName evidence="2">Uncharacterized protein</fullName>
    </submittedName>
</protein>
<dbReference type="EMBL" id="JAODAN010000008">
    <property type="protein sequence ID" value="KAK1922763.1"/>
    <property type="molecule type" value="Genomic_DNA"/>
</dbReference>
<feature type="compositionally biased region" description="Polar residues" evidence="1">
    <location>
        <begin position="163"/>
        <end position="173"/>
    </location>
</feature>
<reference evidence="2" key="1">
    <citation type="submission" date="2023-02" db="EMBL/GenBank/DDBJ databases">
        <title>Identification and recombinant expression of a fungal hydrolase from Papiliotrema laurentii that hydrolyzes apple cutin and clears colloidal polyester polyurethane.</title>
        <authorList>
            <consortium name="DOE Joint Genome Institute"/>
            <person name="Roman V.A."/>
            <person name="Bojanowski C."/>
            <person name="Crable B.R."/>
            <person name="Wagner D.N."/>
            <person name="Hung C.S."/>
            <person name="Nadeau L.J."/>
            <person name="Schratz L."/>
            <person name="Haridas S."/>
            <person name="Pangilinan J."/>
            <person name="Lipzen A."/>
            <person name="Na H."/>
            <person name="Yan M."/>
            <person name="Ng V."/>
            <person name="Grigoriev I.V."/>
            <person name="Spatafora J.W."/>
            <person name="Barlow D."/>
            <person name="Biffinger J."/>
            <person name="Kelley-Loughnane N."/>
            <person name="Varaljay V.A."/>
            <person name="Crookes-Goodson W.J."/>
        </authorList>
    </citation>
    <scope>NUCLEOTIDE SEQUENCE</scope>
    <source>
        <strain evidence="2">5307AH</strain>
    </source>
</reference>
<comment type="caution">
    <text evidence="2">The sequence shown here is derived from an EMBL/GenBank/DDBJ whole genome shotgun (WGS) entry which is preliminary data.</text>
</comment>
<proteinExistence type="predicted"/>
<feature type="compositionally biased region" description="Polar residues" evidence="1">
    <location>
        <begin position="1"/>
        <end position="17"/>
    </location>
</feature>